<dbReference type="PROSITE" id="PS00678">
    <property type="entry name" value="WD_REPEATS_1"/>
    <property type="match status" value="1"/>
</dbReference>
<evidence type="ECO:0000256" key="1">
    <source>
        <dbReference type="ARBA" id="ARBA00022574"/>
    </source>
</evidence>
<sequence length="388" mass="39579">MGGCWARGTKAADGNGAGFVGARVYSAAMTDGLDGHGAAWVAARPVITFPGHEEEATTAVAVTADGRALVVTGGFGETTVRIWDVGAGEPAGWWRPGSDDAWAITTGVLDGRPVVVTGGYGGVIEVRDPAGGRLIRAIEVKGHPGITDIDDLAEDLWYPGGIHVNALATAVLDGQPVVIFTVHTDDSGTGVCQDFPVAGIHDLATGRQTGEIATGHSGAVHLATTVLDGRPVLITASSADPAVRVWDLTTGGRLGAGLTGNTAGVTVVTTALLDDGPVVVTGGYDGTVRRWDLRTGLPLGKPLTGRSPRWVQDLAVVEAHGRPIVAALMDENTVHLWDLTTGEPAADPITASGVGALAATTAGGRPVAVTVMADTTVQVWDLAARLRA</sequence>
<dbReference type="Proteomes" id="UP001143474">
    <property type="component" value="Unassembled WGS sequence"/>
</dbReference>
<dbReference type="EMBL" id="BSEV01000004">
    <property type="protein sequence ID" value="GLK09195.1"/>
    <property type="molecule type" value="Genomic_DNA"/>
</dbReference>
<dbReference type="Gene3D" id="2.130.10.10">
    <property type="entry name" value="YVTN repeat-like/Quinoprotein amine dehydrogenase"/>
    <property type="match status" value="3"/>
</dbReference>
<accession>A0A9W6HZE2</accession>
<name>A0A9W6HZE2_9ACTN</name>
<evidence type="ECO:0000313" key="5">
    <source>
        <dbReference type="Proteomes" id="UP001143474"/>
    </source>
</evidence>
<dbReference type="SUPFAM" id="SSF50978">
    <property type="entry name" value="WD40 repeat-like"/>
    <property type="match status" value="1"/>
</dbReference>
<protein>
    <recommendedName>
        <fullName evidence="6">WD40 repeat domain-containing protein</fullName>
    </recommendedName>
</protein>
<dbReference type="InterPro" id="IPR015943">
    <property type="entry name" value="WD40/YVTN_repeat-like_dom_sf"/>
</dbReference>
<feature type="repeat" description="WD" evidence="3">
    <location>
        <begin position="267"/>
        <end position="301"/>
    </location>
</feature>
<dbReference type="InterPro" id="IPR020472">
    <property type="entry name" value="WD40_PAC1"/>
</dbReference>
<reference evidence="4" key="2">
    <citation type="submission" date="2023-01" db="EMBL/GenBank/DDBJ databases">
        <authorList>
            <person name="Sun Q."/>
            <person name="Evtushenko L."/>
        </authorList>
    </citation>
    <scope>NUCLEOTIDE SEQUENCE</scope>
    <source>
        <strain evidence="4">VKM Ac-2007</strain>
    </source>
</reference>
<dbReference type="InterPro" id="IPR001680">
    <property type="entry name" value="WD40_rpt"/>
</dbReference>
<evidence type="ECO:0000313" key="4">
    <source>
        <dbReference type="EMBL" id="GLK09195.1"/>
    </source>
</evidence>
<dbReference type="PANTHER" id="PTHR19848">
    <property type="entry name" value="WD40 REPEAT PROTEIN"/>
    <property type="match status" value="1"/>
</dbReference>
<keyword evidence="2" id="KW-0677">Repeat</keyword>
<dbReference type="Pfam" id="PF00400">
    <property type="entry name" value="WD40"/>
    <property type="match status" value="2"/>
</dbReference>
<dbReference type="PROSITE" id="PS50082">
    <property type="entry name" value="WD_REPEATS_2"/>
    <property type="match status" value="2"/>
</dbReference>
<feature type="repeat" description="WD" evidence="3">
    <location>
        <begin position="213"/>
        <end position="256"/>
    </location>
</feature>
<dbReference type="InterPro" id="IPR019775">
    <property type="entry name" value="WD40_repeat_CS"/>
</dbReference>
<evidence type="ECO:0000256" key="3">
    <source>
        <dbReference type="PROSITE-ProRule" id="PRU00221"/>
    </source>
</evidence>
<dbReference type="AlphaFoldDB" id="A0A9W6HZE2"/>
<comment type="caution">
    <text evidence="4">The sequence shown here is derived from an EMBL/GenBank/DDBJ whole genome shotgun (WGS) entry which is preliminary data.</text>
</comment>
<keyword evidence="1 3" id="KW-0853">WD repeat</keyword>
<gene>
    <name evidence="4" type="ORF">GCM10017600_26010</name>
</gene>
<evidence type="ECO:0008006" key="6">
    <source>
        <dbReference type="Google" id="ProtNLM"/>
    </source>
</evidence>
<dbReference type="PRINTS" id="PR00320">
    <property type="entry name" value="GPROTEINBRPT"/>
</dbReference>
<keyword evidence="5" id="KW-1185">Reference proteome</keyword>
<evidence type="ECO:0000256" key="2">
    <source>
        <dbReference type="ARBA" id="ARBA00022737"/>
    </source>
</evidence>
<dbReference type="InterPro" id="IPR036322">
    <property type="entry name" value="WD40_repeat_dom_sf"/>
</dbReference>
<organism evidence="4 5">
    <name type="scientific">Streptosporangium carneum</name>
    <dbReference type="NCBI Taxonomy" id="47481"/>
    <lineage>
        <taxon>Bacteria</taxon>
        <taxon>Bacillati</taxon>
        <taxon>Actinomycetota</taxon>
        <taxon>Actinomycetes</taxon>
        <taxon>Streptosporangiales</taxon>
        <taxon>Streptosporangiaceae</taxon>
        <taxon>Streptosporangium</taxon>
    </lineage>
</organism>
<dbReference type="PANTHER" id="PTHR19848:SF8">
    <property type="entry name" value="F-BOX AND WD REPEAT DOMAIN CONTAINING 7"/>
    <property type="match status" value="1"/>
</dbReference>
<reference evidence="4" key="1">
    <citation type="journal article" date="2014" name="Int. J. Syst. Evol. Microbiol.">
        <title>Complete genome sequence of Corynebacterium casei LMG S-19264T (=DSM 44701T), isolated from a smear-ripened cheese.</title>
        <authorList>
            <consortium name="US DOE Joint Genome Institute (JGI-PGF)"/>
            <person name="Walter F."/>
            <person name="Albersmeier A."/>
            <person name="Kalinowski J."/>
            <person name="Ruckert C."/>
        </authorList>
    </citation>
    <scope>NUCLEOTIDE SEQUENCE</scope>
    <source>
        <strain evidence="4">VKM Ac-2007</strain>
    </source>
</reference>
<proteinExistence type="predicted"/>
<dbReference type="SMART" id="SM00320">
    <property type="entry name" value="WD40"/>
    <property type="match status" value="3"/>
</dbReference>